<sequence>MAYLGIGDRVRVWDSNNVHWDEYGTVFGPVHNHGDVTLVQVDMWDGSRLPLDADALAVVNHRTTYADGASAETAPEPRYNVGDQVYGRTGVVPYVIRARHYIPERGWIYTRSTVGSVIEHDPVLENELHDSDPNASHEAPAAPGNCVTADTYPTGPDHYRKAHLHHANAEAIDQELSTYRNHDTAEYRDWLRAERDHEQRRAEWHTAQAHVAATVLSSLPDIPDRVRDDWKRAINGQ</sequence>
<evidence type="ECO:0000313" key="2">
    <source>
        <dbReference type="Proteomes" id="UP000569329"/>
    </source>
</evidence>
<dbReference type="EMBL" id="JACGWZ010000011">
    <property type="protein sequence ID" value="MBA8827859.1"/>
    <property type="molecule type" value="Genomic_DNA"/>
</dbReference>
<dbReference type="RefSeq" id="WP_182547012.1">
    <property type="nucleotide sequence ID" value="NZ_JACGWZ010000011.1"/>
</dbReference>
<reference evidence="1 2" key="1">
    <citation type="submission" date="2020-07" db="EMBL/GenBank/DDBJ databases">
        <title>Sequencing the genomes of 1000 actinobacteria strains.</title>
        <authorList>
            <person name="Klenk H.-P."/>
        </authorList>
    </citation>
    <scope>NUCLEOTIDE SEQUENCE [LARGE SCALE GENOMIC DNA]</scope>
    <source>
        <strain evidence="1 2">DSM 45975</strain>
    </source>
</reference>
<accession>A0A839E4T3</accession>
<dbReference type="Proteomes" id="UP000569329">
    <property type="component" value="Unassembled WGS sequence"/>
</dbReference>
<protein>
    <submittedName>
        <fullName evidence="1">Uncharacterized protein</fullName>
    </submittedName>
</protein>
<name>A0A839E4T3_9PSEU</name>
<proteinExistence type="predicted"/>
<dbReference type="AlphaFoldDB" id="A0A839E4T3"/>
<comment type="caution">
    <text evidence="1">The sequence shown here is derived from an EMBL/GenBank/DDBJ whole genome shotgun (WGS) entry which is preliminary data.</text>
</comment>
<organism evidence="1 2">
    <name type="scientific">Halosaccharopolyspora lacisalsi</name>
    <dbReference type="NCBI Taxonomy" id="1000566"/>
    <lineage>
        <taxon>Bacteria</taxon>
        <taxon>Bacillati</taxon>
        <taxon>Actinomycetota</taxon>
        <taxon>Actinomycetes</taxon>
        <taxon>Pseudonocardiales</taxon>
        <taxon>Pseudonocardiaceae</taxon>
        <taxon>Halosaccharopolyspora</taxon>
    </lineage>
</organism>
<keyword evidence="2" id="KW-1185">Reference proteome</keyword>
<evidence type="ECO:0000313" key="1">
    <source>
        <dbReference type="EMBL" id="MBA8827859.1"/>
    </source>
</evidence>
<gene>
    <name evidence="1" type="ORF">FHX42_005266</name>
</gene>